<accession>A0A9D3LKN3</accession>
<dbReference type="EMBL" id="JAFIRN010000017">
    <property type="protein sequence ID" value="KAG5832026.1"/>
    <property type="molecule type" value="Genomic_DNA"/>
</dbReference>
<dbReference type="AlphaFoldDB" id="A0A9D3LKN3"/>
<protein>
    <submittedName>
        <fullName evidence="3">Uncharacterized protein</fullName>
    </submittedName>
</protein>
<feature type="compositionally biased region" description="Basic and acidic residues" evidence="1">
    <location>
        <begin position="76"/>
        <end position="86"/>
    </location>
</feature>
<gene>
    <name evidence="3" type="ORF">ANANG_G00286740</name>
</gene>
<feature type="signal peptide" evidence="2">
    <location>
        <begin position="1"/>
        <end position="18"/>
    </location>
</feature>
<feature type="non-terminal residue" evidence="3">
    <location>
        <position position="159"/>
    </location>
</feature>
<dbReference type="Proteomes" id="UP001044222">
    <property type="component" value="Chromosome 17"/>
</dbReference>
<feature type="region of interest" description="Disordered" evidence="1">
    <location>
        <begin position="70"/>
        <end position="90"/>
    </location>
</feature>
<evidence type="ECO:0000313" key="3">
    <source>
        <dbReference type="EMBL" id="KAG5832026.1"/>
    </source>
</evidence>
<sequence>TTLPLLTLACSLPPPLLLLRLLATLRPPLHTPQATWLQLPQVTPAQVSSPLECQYLCRFLGMNRVWANTGPGYSERGGEERRKRGEEEWDPSEGMLLHSFTDRGGEKSTLVDMRMVWTRRALFISNEPATDVTGKGRGELLQVNMRITYVGMRQALNCH</sequence>
<evidence type="ECO:0000256" key="1">
    <source>
        <dbReference type="SAM" id="MobiDB-lite"/>
    </source>
</evidence>
<keyword evidence="4" id="KW-1185">Reference proteome</keyword>
<evidence type="ECO:0000313" key="4">
    <source>
        <dbReference type="Proteomes" id="UP001044222"/>
    </source>
</evidence>
<feature type="chain" id="PRO_5038679603" evidence="2">
    <location>
        <begin position="19"/>
        <end position="159"/>
    </location>
</feature>
<name>A0A9D3LKN3_ANGAN</name>
<keyword evidence="2" id="KW-0732">Signal</keyword>
<proteinExistence type="predicted"/>
<comment type="caution">
    <text evidence="3">The sequence shown here is derived from an EMBL/GenBank/DDBJ whole genome shotgun (WGS) entry which is preliminary data.</text>
</comment>
<organism evidence="3 4">
    <name type="scientific">Anguilla anguilla</name>
    <name type="common">European freshwater eel</name>
    <name type="synonym">Muraena anguilla</name>
    <dbReference type="NCBI Taxonomy" id="7936"/>
    <lineage>
        <taxon>Eukaryota</taxon>
        <taxon>Metazoa</taxon>
        <taxon>Chordata</taxon>
        <taxon>Craniata</taxon>
        <taxon>Vertebrata</taxon>
        <taxon>Euteleostomi</taxon>
        <taxon>Actinopterygii</taxon>
        <taxon>Neopterygii</taxon>
        <taxon>Teleostei</taxon>
        <taxon>Anguilliformes</taxon>
        <taxon>Anguillidae</taxon>
        <taxon>Anguilla</taxon>
    </lineage>
</organism>
<reference evidence="3" key="1">
    <citation type="submission" date="2021-01" db="EMBL/GenBank/DDBJ databases">
        <title>A chromosome-scale assembly of European eel, Anguilla anguilla.</title>
        <authorList>
            <person name="Henkel C."/>
            <person name="Jong-Raadsen S.A."/>
            <person name="Dufour S."/>
            <person name="Weltzien F.-A."/>
            <person name="Palstra A.P."/>
            <person name="Pelster B."/>
            <person name="Spaink H.P."/>
            <person name="Van Den Thillart G.E."/>
            <person name="Jansen H."/>
            <person name="Zahm M."/>
            <person name="Klopp C."/>
            <person name="Cedric C."/>
            <person name="Louis A."/>
            <person name="Berthelot C."/>
            <person name="Parey E."/>
            <person name="Roest Crollius H."/>
            <person name="Montfort J."/>
            <person name="Robinson-Rechavi M."/>
            <person name="Bucao C."/>
            <person name="Bouchez O."/>
            <person name="Gislard M."/>
            <person name="Lluch J."/>
            <person name="Milhes M."/>
            <person name="Lampietro C."/>
            <person name="Lopez Roques C."/>
            <person name="Donnadieu C."/>
            <person name="Braasch I."/>
            <person name="Desvignes T."/>
            <person name="Postlethwait J."/>
            <person name="Bobe J."/>
            <person name="Guiguen Y."/>
            <person name="Dirks R."/>
        </authorList>
    </citation>
    <scope>NUCLEOTIDE SEQUENCE</scope>
    <source>
        <strain evidence="3">Tag_6206</strain>
        <tissue evidence="3">Liver</tissue>
    </source>
</reference>
<evidence type="ECO:0000256" key="2">
    <source>
        <dbReference type="SAM" id="SignalP"/>
    </source>
</evidence>